<name>A0A9W6WAM2_9ACTN</name>
<dbReference type="InterPro" id="IPR011071">
    <property type="entry name" value="Lyase_8-like_C"/>
</dbReference>
<dbReference type="PANTHER" id="PTHR38481:SF1">
    <property type="entry name" value="HYALURONATE LYASE"/>
    <property type="match status" value="1"/>
</dbReference>
<evidence type="ECO:0000256" key="4">
    <source>
        <dbReference type="PIRSR" id="PIRSR638970-1"/>
    </source>
</evidence>
<reference evidence="9" key="1">
    <citation type="submission" date="2023-03" db="EMBL/GenBank/DDBJ databases">
        <title>Actinorhabdospora filicis NBRC 111898.</title>
        <authorList>
            <person name="Ichikawa N."/>
            <person name="Sato H."/>
            <person name="Tonouchi N."/>
        </authorList>
    </citation>
    <scope>NUCLEOTIDE SEQUENCE</scope>
    <source>
        <strain evidence="9">NBRC 111898</strain>
    </source>
</reference>
<dbReference type="RefSeq" id="WP_285664273.1">
    <property type="nucleotide sequence ID" value="NZ_BSTX01000002.1"/>
</dbReference>
<dbReference type="InterPro" id="IPR012970">
    <property type="entry name" value="Lyase_8_alpha_N"/>
</dbReference>
<feature type="active site" evidence="4">
    <location>
        <position position="269"/>
    </location>
</feature>
<feature type="chain" id="PRO_5040826162" evidence="5">
    <location>
        <begin position="21"/>
        <end position="771"/>
    </location>
</feature>
<comment type="similarity">
    <text evidence="1">Belongs to the polysaccharide lyase 8 family.</text>
</comment>
<dbReference type="InterPro" id="IPR008929">
    <property type="entry name" value="Chondroitin_lyas"/>
</dbReference>
<dbReference type="GO" id="GO:0016837">
    <property type="term" value="F:carbon-oxygen lyase activity, acting on polysaccharides"/>
    <property type="evidence" value="ECO:0007669"/>
    <property type="project" value="UniProtKB-ARBA"/>
</dbReference>
<evidence type="ECO:0000313" key="10">
    <source>
        <dbReference type="Proteomes" id="UP001165079"/>
    </source>
</evidence>
<dbReference type="GO" id="GO:0030246">
    <property type="term" value="F:carbohydrate binding"/>
    <property type="evidence" value="ECO:0007669"/>
    <property type="project" value="InterPro"/>
</dbReference>
<dbReference type="EMBL" id="BSTX01000002">
    <property type="protein sequence ID" value="GLZ79148.1"/>
    <property type="molecule type" value="Genomic_DNA"/>
</dbReference>
<dbReference type="Pfam" id="PF02884">
    <property type="entry name" value="Lyase_8_C"/>
    <property type="match status" value="1"/>
</dbReference>
<sequence length="771" mass="81693">MRRRTLLTAAALGGASVPFAALPASADDVPGLRARAAALLTGGDFDPADPAFAAPLASLAGQASAIAATLIRDPARDRLWPDLGDLTTTIANVSLSYRRLRTLALAWATPGTAHTGDPALLAEVLAGLDLLYQRGYNETKPETGNWWFWEIGNPRALMDVCVLVHEHLGPERLAASLRVVDRFCPDADRRTNAPTLAETGANRADKAVIVALRGIVGGTPAKLASARDAVSDVRDAGRNTLLGYETTGDGFYEDGSFVQHTYIAYTGTYGNVLLAGLAFIMRLLAGSPWEITDPARTVVFDAVERTFAPFMHDGLMLDTVAGRAISRETAGNHAWGNDTVGGALLLAESAPPEYAARFRALAKGWIRARTSRPYLDAAPLAALPRALAAVRSSARPARLPNGFHVFADMDRVVHRRPAWTLALGLSSRRIATYESGNGENPRGWFTGDGVTYLYDGDQDQFSDAFWPTVDSQRLPGTTVDPAPRAPFSGSLHRPATTWSGGASLDTVGVAGLDLAAFSSALRARKSWFCLPEAVICLGAGITAPAETVIENRNLHTATPRLVIDGEHQPRDPGAATVHTAASWANLDGTAGYVLLEPADLHALREDRTGAWRDINTGADTGGSTTPLTRRYQTMWLTHTSGGTYAYALLPGASLGQTRHWARRPPVTVLANTADAQAVAADGLLMAAFWRASSVPGLTASGPCAVVARTCRDRLELAVSDPSRTAASVTLDLPLAVTRQLDGTGFTVDAPGRVTVALGGTRGHTLRGVFAL</sequence>
<evidence type="ECO:0000259" key="6">
    <source>
        <dbReference type="Pfam" id="PF02278"/>
    </source>
</evidence>
<feature type="signal peptide" evidence="5">
    <location>
        <begin position="1"/>
        <end position="20"/>
    </location>
</feature>
<dbReference type="Proteomes" id="UP001165079">
    <property type="component" value="Unassembled WGS sequence"/>
</dbReference>
<dbReference type="SUPFAM" id="SSF48230">
    <property type="entry name" value="Chondroitin AC/alginate lyase"/>
    <property type="match status" value="1"/>
</dbReference>
<dbReference type="SUPFAM" id="SSF74650">
    <property type="entry name" value="Galactose mutarotase-like"/>
    <property type="match status" value="1"/>
</dbReference>
<evidence type="ECO:0000256" key="3">
    <source>
        <dbReference type="ARBA" id="ARBA00023239"/>
    </source>
</evidence>
<dbReference type="PANTHER" id="PTHR38481">
    <property type="entry name" value="HYALURONATE LYASE"/>
    <property type="match status" value="1"/>
</dbReference>
<protein>
    <submittedName>
        <fullName evidence="9">Lyase</fullName>
    </submittedName>
</protein>
<evidence type="ECO:0000256" key="2">
    <source>
        <dbReference type="ARBA" id="ARBA00022729"/>
    </source>
</evidence>
<evidence type="ECO:0000259" key="7">
    <source>
        <dbReference type="Pfam" id="PF02884"/>
    </source>
</evidence>
<evidence type="ECO:0000259" key="8">
    <source>
        <dbReference type="Pfam" id="PF08124"/>
    </source>
</evidence>
<dbReference type="Gene3D" id="1.50.10.100">
    <property type="entry name" value="Chondroitin AC/alginate lyase"/>
    <property type="match status" value="1"/>
</dbReference>
<dbReference type="Pfam" id="PF08124">
    <property type="entry name" value="Lyase_8_N"/>
    <property type="match status" value="1"/>
</dbReference>
<feature type="domain" description="Polysaccharide lyase 8 N-terminal alpha-helical" evidence="8">
    <location>
        <begin position="41"/>
        <end position="363"/>
    </location>
</feature>
<feature type="active site" evidence="4">
    <location>
        <position position="260"/>
    </location>
</feature>
<dbReference type="InterPro" id="IPR004103">
    <property type="entry name" value="Lyase_8_C"/>
</dbReference>
<comment type="caution">
    <text evidence="9">The sequence shown here is derived from an EMBL/GenBank/DDBJ whole genome shotgun (WGS) entry which is preliminary data.</text>
</comment>
<dbReference type="Pfam" id="PF02278">
    <property type="entry name" value="Lyase_8"/>
    <property type="match status" value="1"/>
</dbReference>
<organism evidence="9 10">
    <name type="scientific">Actinorhabdospora filicis</name>
    <dbReference type="NCBI Taxonomy" id="1785913"/>
    <lineage>
        <taxon>Bacteria</taxon>
        <taxon>Bacillati</taxon>
        <taxon>Actinomycetota</taxon>
        <taxon>Actinomycetes</taxon>
        <taxon>Micromonosporales</taxon>
        <taxon>Micromonosporaceae</taxon>
        <taxon>Actinorhabdospora</taxon>
    </lineage>
</organism>
<dbReference type="InterPro" id="IPR014718">
    <property type="entry name" value="GH-type_carb-bd"/>
</dbReference>
<dbReference type="InterPro" id="IPR011013">
    <property type="entry name" value="Gal_mutarotase_sf_dom"/>
</dbReference>
<dbReference type="InterPro" id="IPR038970">
    <property type="entry name" value="Lyase_8"/>
</dbReference>
<dbReference type="GO" id="GO:0005576">
    <property type="term" value="C:extracellular region"/>
    <property type="evidence" value="ECO:0007669"/>
    <property type="project" value="InterPro"/>
</dbReference>
<keyword evidence="10" id="KW-1185">Reference proteome</keyword>
<dbReference type="AlphaFoldDB" id="A0A9W6WAM2"/>
<proteinExistence type="inferred from homology"/>
<keyword evidence="2 5" id="KW-0732">Signal</keyword>
<dbReference type="GO" id="GO:0005975">
    <property type="term" value="P:carbohydrate metabolic process"/>
    <property type="evidence" value="ECO:0007669"/>
    <property type="project" value="InterPro"/>
</dbReference>
<evidence type="ECO:0000313" key="9">
    <source>
        <dbReference type="EMBL" id="GLZ79148.1"/>
    </source>
</evidence>
<accession>A0A9W6WAM2</accession>
<gene>
    <name evidence="9" type="ORF">Afil01_39550</name>
</gene>
<feature type="domain" description="Polysaccharide lyase family 8 central" evidence="6">
    <location>
        <begin position="404"/>
        <end position="653"/>
    </location>
</feature>
<dbReference type="Gene3D" id="2.70.98.10">
    <property type="match status" value="1"/>
</dbReference>
<evidence type="ECO:0000256" key="5">
    <source>
        <dbReference type="SAM" id="SignalP"/>
    </source>
</evidence>
<feature type="domain" description="Polysaccharide lyase family 8 C-terminal" evidence="7">
    <location>
        <begin position="667"/>
        <end position="729"/>
    </location>
</feature>
<evidence type="ECO:0000256" key="1">
    <source>
        <dbReference type="ARBA" id="ARBA00006699"/>
    </source>
</evidence>
<keyword evidence="3 9" id="KW-0456">Lyase</keyword>
<feature type="active site" evidence="4">
    <location>
        <position position="323"/>
    </location>
</feature>
<dbReference type="SUPFAM" id="SSF49863">
    <property type="entry name" value="Hyaluronate lyase-like, C-terminal domain"/>
    <property type="match status" value="1"/>
</dbReference>
<dbReference type="CDD" id="cd01083">
    <property type="entry name" value="GAG_Lyase"/>
    <property type="match status" value="1"/>
</dbReference>
<dbReference type="Gene3D" id="2.60.220.10">
    <property type="entry name" value="Polysaccharide lyase family 8-like, C-terminal"/>
    <property type="match status" value="1"/>
</dbReference>
<dbReference type="InterPro" id="IPR003159">
    <property type="entry name" value="Lyase_8_central_dom"/>
</dbReference>